<dbReference type="SUPFAM" id="SSF55797">
    <property type="entry name" value="PR-1-like"/>
    <property type="match status" value="1"/>
</dbReference>
<keyword evidence="1" id="KW-0732">Signal</keyword>
<dbReference type="Pfam" id="PF01476">
    <property type="entry name" value="LysM"/>
    <property type="match status" value="2"/>
</dbReference>
<sequence length="382" mass="39052">MRSNLKKTLLATAAGVATLVGGHAVASADTVEVQTGDTLSGIAHANNTSTEDLAKANNITDQNLIIAGQKLTVSTPASSAASADGTTYTVQTGDTLSKVAQQTGINIETLSSVNDLSNHDFLLAGQVLALKQAVSQNTVPTVTATEQQATTPETTTEQLSYIADADTNKDNFMSVAEYNTYKANGGNTTVAQTPQVQTPAVSQNVKYIAAADTNKDNYMTAAEYAAYQANGGQDQAPAASTVTAPAATEQVTQVSTNTATQTTTVASSDAQTLVNSLNAKRASLGLAPVTLDAGLSARAQARAENAAANGGIPTNHFSTNGEVVANGFSSGSVIDAWFNETNMSTPNGQPGHRMWVANARASSVGFGIVGGIIVGESNAGQF</sequence>
<dbReference type="SUPFAM" id="SSF54106">
    <property type="entry name" value="LysM domain"/>
    <property type="match status" value="2"/>
</dbReference>
<accession>A0AB35FXA6</accession>
<evidence type="ECO:0000259" key="2">
    <source>
        <dbReference type="PROSITE" id="PS51782"/>
    </source>
</evidence>
<dbReference type="InterPro" id="IPR018392">
    <property type="entry name" value="LysM"/>
</dbReference>
<dbReference type="Gene3D" id="3.40.33.10">
    <property type="entry name" value="CAP"/>
    <property type="match status" value="1"/>
</dbReference>
<dbReference type="PANTHER" id="PTHR33734:SF22">
    <property type="entry name" value="MEMBRANE-BOUND LYTIC MUREIN TRANSGLYCOSYLASE D"/>
    <property type="match status" value="1"/>
</dbReference>
<comment type="caution">
    <text evidence="4">The sequence shown here is derived from an EMBL/GenBank/DDBJ whole genome shotgun (WGS) entry which is preliminary data.</text>
</comment>
<feature type="signal peptide" evidence="1">
    <location>
        <begin position="1"/>
        <end position="28"/>
    </location>
</feature>
<organism evidence="4 6">
    <name type="scientific">Leuconostoc gelidum subsp. gelidum</name>
    <dbReference type="NCBI Taxonomy" id="1607839"/>
    <lineage>
        <taxon>Bacteria</taxon>
        <taxon>Bacillati</taxon>
        <taxon>Bacillota</taxon>
        <taxon>Bacilli</taxon>
        <taxon>Lactobacillales</taxon>
        <taxon>Lactobacillaceae</taxon>
        <taxon>Leuconostoc</taxon>
        <taxon>Leuconostoc gelidum group</taxon>
    </lineage>
</organism>
<reference evidence="4 5" key="1">
    <citation type="submission" date="2021-05" db="EMBL/GenBank/DDBJ databases">
        <title>Pangenome of Leuconostoc gelidum warrants species status for Leuconostoc gelidum subsp. gasicomitatum.</title>
        <authorList>
            <person name="Johansson P."/>
            <person name="Sade E."/>
            <person name="Hultman J."/>
            <person name="Auvinen P."/>
            <person name="Bjorkroth J."/>
        </authorList>
    </citation>
    <scope>NUCLEOTIDE SEQUENCE</scope>
    <source>
        <strain evidence="3 5">AMKR21</strain>
        <strain evidence="4">C220d</strain>
    </source>
</reference>
<protein>
    <submittedName>
        <fullName evidence="4">LysM peptidoglycan-binding domain-containing protein</fullName>
    </submittedName>
</protein>
<dbReference type="EMBL" id="JAHBFX010000010">
    <property type="protein sequence ID" value="MBZ6000605.1"/>
    <property type="molecule type" value="Genomic_DNA"/>
</dbReference>
<dbReference type="RefSeq" id="WP_224145854.1">
    <property type="nucleotide sequence ID" value="NZ_JAHBFO010000032.1"/>
</dbReference>
<dbReference type="InterPro" id="IPR036779">
    <property type="entry name" value="LysM_dom_sf"/>
</dbReference>
<dbReference type="EMBL" id="JAHBFV010000005">
    <property type="protein sequence ID" value="MBZ6015219.1"/>
    <property type="molecule type" value="Genomic_DNA"/>
</dbReference>
<evidence type="ECO:0000313" key="5">
    <source>
        <dbReference type="Proteomes" id="UP000705994"/>
    </source>
</evidence>
<dbReference type="AlphaFoldDB" id="A0AB35FXA6"/>
<evidence type="ECO:0000256" key="1">
    <source>
        <dbReference type="SAM" id="SignalP"/>
    </source>
</evidence>
<proteinExistence type="predicted"/>
<dbReference type="SMART" id="SM00257">
    <property type="entry name" value="LysM"/>
    <property type="match status" value="2"/>
</dbReference>
<feature type="domain" description="LysM" evidence="2">
    <location>
        <begin position="86"/>
        <end position="130"/>
    </location>
</feature>
<dbReference type="Proteomes" id="UP000705994">
    <property type="component" value="Unassembled WGS sequence"/>
</dbReference>
<keyword evidence="5" id="KW-1185">Reference proteome</keyword>
<dbReference type="PROSITE" id="PS51782">
    <property type="entry name" value="LYSM"/>
    <property type="match status" value="2"/>
</dbReference>
<dbReference type="Gene3D" id="3.10.350.10">
    <property type="entry name" value="LysM domain"/>
    <property type="match status" value="2"/>
</dbReference>
<evidence type="ECO:0000313" key="6">
    <source>
        <dbReference type="Proteomes" id="UP000727071"/>
    </source>
</evidence>
<name>A0AB35FXA6_LEUGE</name>
<dbReference type="PROSITE" id="PS00018">
    <property type="entry name" value="EF_HAND_1"/>
    <property type="match status" value="2"/>
</dbReference>
<evidence type="ECO:0000313" key="4">
    <source>
        <dbReference type="EMBL" id="MBZ6015219.1"/>
    </source>
</evidence>
<dbReference type="InterPro" id="IPR014044">
    <property type="entry name" value="CAP_dom"/>
</dbReference>
<dbReference type="InterPro" id="IPR018247">
    <property type="entry name" value="EF_Hand_1_Ca_BS"/>
</dbReference>
<dbReference type="Proteomes" id="UP000727071">
    <property type="component" value="Unassembled WGS sequence"/>
</dbReference>
<dbReference type="Pfam" id="PF00188">
    <property type="entry name" value="CAP"/>
    <property type="match status" value="1"/>
</dbReference>
<evidence type="ECO:0000313" key="3">
    <source>
        <dbReference type="EMBL" id="MBZ6000605.1"/>
    </source>
</evidence>
<dbReference type="InterPro" id="IPR035940">
    <property type="entry name" value="CAP_sf"/>
</dbReference>
<gene>
    <name evidence="4" type="ORF">KII88_01495</name>
    <name evidence="3" type="ORF">KIJ07_09385</name>
</gene>
<dbReference type="CDD" id="cd00118">
    <property type="entry name" value="LysM"/>
    <property type="match status" value="2"/>
</dbReference>
<dbReference type="PANTHER" id="PTHR33734">
    <property type="entry name" value="LYSM DOMAIN-CONTAINING GPI-ANCHORED PROTEIN 2"/>
    <property type="match status" value="1"/>
</dbReference>
<feature type="chain" id="PRO_5044238260" evidence="1">
    <location>
        <begin position="29"/>
        <end position="382"/>
    </location>
</feature>
<feature type="domain" description="LysM" evidence="2">
    <location>
        <begin position="29"/>
        <end position="73"/>
    </location>
</feature>